<organism evidence="2 3">
    <name type="scientific">Hymenobacter rubripertinctus</name>
    <dbReference type="NCBI Taxonomy" id="2029981"/>
    <lineage>
        <taxon>Bacteria</taxon>
        <taxon>Pseudomonadati</taxon>
        <taxon>Bacteroidota</taxon>
        <taxon>Cytophagia</taxon>
        <taxon>Cytophagales</taxon>
        <taxon>Hymenobacteraceae</taxon>
        <taxon>Hymenobacter</taxon>
    </lineage>
</organism>
<feature type="transmembrane region" description="Helical" evidence="1">
    <location>
        <begin position="128"/>
        <end position="145"/>
    </location>
</feature>
<evidence type="ECO:0000313" key="2">
    <source>
        <dbReference type="EMBL" id="RIY13021.1"/>
    </source>
</evidence>
<keyword evidence="1" id="KW-0472">Membrane</keyword>
<reference evidence="2 3" key="1">
    <citation type="submission" date="2018-09" db="EMBL/GenBank/DDBJ databases">
        <authorList>
            <person name="Zeman M."/>
            <person name="Pardy F."/>
        </authorList>
    </citation>
    <scope>NUCLEOTIDE SEQUENCE [LARGE SCALE GENOMIC DNA]</scope>
    <source>
        <strain evidence="2 3">CCM 8852</strain>
    </source>
</reference>
<accession>A0A418R6V6</accession>
<protein>
    <submittedName>
        <fullName evidence="2">DUF4293 family protein</fullName>
    </submittedName>
</protein>
<keyword evidence="3" id="KW-1185">Reference proteome</keyword>
<reference evidence="2 3" key="2">
    <citation type="submission" date="2019-01" db="EMBL/GenBank/DDBJ databases">
        <title>Hymenobacter humicola sp. nov., isolated from soils in Antarctica.</title>
        <authorList>
            <person name="Sedlacek I."/>
            <person name="Holochova P."/>
            <person name="Kralova S."/>
            <person name="Pantucek R."/>
            <person name="Stankova E."/>
            <person name="Vrbovska V."/>
            <person name="Kristofova L."/>
            <person name="Svec P."/>
            <person name="Busse H.-J."/>
        </authorList>
    </citation>
    <scope>NUCLEOTIDE SEQUENCE [LARGE SCALE GENOMIC DNA]</scope>
    <source>
        <strain evidence="2 3">CCM 8852</strain>
    </source>
</reference>
<sequence>MIQRIQSVFLLLLALAMLSVLFLPIWSKFDPASQQTVVLTATQLAFEKPAAGPPAPPVSSWPIAALAAASAAVALLEIFQFRNRFNQLKLGMVNFLLIVGTIGAGFYYSGVGEQMLNIKMPGVFQAGFYLPTLALLLNLLASRLIRRDERLVRSMDRLR</sequence>
<evidence type="ECO:0000313" key="3">
    <source>
        <dbReference type="Proteomes" id="UP000284250"/>
    </source>
</evidence>
<feature type="transmembrane region" description="Helical" evidence="1">
    <location>
        <begin position="91"/>
        <end position="108"/>
    </location>
</feature>
<dbReference type="InterPro" id="IPR025635">
    <property type="entry name" value="DUF4293"/>
</dbReference>
<dbReference type="Proteomes" id="UP000284250">
    <property type="component" value="Unassembled WGS sequence"/>
</dbReference>
<dbReference type="Pfam" id="PF14126">
    <property type="entry name" value="DUF4293"/>
    <property type="match status" value="1"/>
</dbReference>
<proteinExistence type="predicted"/>
<keyword evidence="1" id="KW-1133">Transmembrane helix</keyword>
<dbReference type="OrthoDB" id="594989at2"/>
<keyword evidence="1" id="KW-0812">Transmembrane</keyword>
<dbReference type="EMBL" id="QYCN01000004">
    <property type="protein sequence ID" value="RIY13021.1"/>
    <property type="molecule type" value="Genomic_DNA"/>
</dbReference>
<dbReference type="RefSeq" id="WP_119654618.1">
    <property type="nucleotide sequence ID" value="NZ_JBHUOI010000028.1"/>
</dbReference>
<name>A0A418R6V6_9BACT</name>
<dbReference type="AlphaFoldDB" id="A0A418R6V6"/>
<feature type="transmembrane region" description="Helical" evidence="1">
    <location>
        <begin position="61"/>
        <end position="79"/>
    </location>
</feature>
<comment type="caution">
    <text evidence="2">The sequence shown here is derived from an EMBL/GenBank/DDBJ whole genome shotgun (WGS) entry which is preliminary data.</text>
</comment>
<evidence type="ECO:0000256" key="1">
    <source>
        <dbReference type="SAM" id="Phobius"/>
    </source>
</evidence>
<gene>
    <name evidence="2" type="ORF">D0T11_04650</name>
</gene>